<name>A0A166EW80_9AGAM</name>
<dbReference type="EMBL" id="KV417596">
    <property type="protein sequence ID" value="KZP16173.1"/>
    <property type="molecule type" value="Genomic_DNA"/>
</dbReference>
<evidence type="ECO:0000313" key="1">
    <source>
        <dbReference type="EMBL" id="KZP16173.1"/>
    </source>
</evidence>
<reference evidence="1 2" key="1">
    <citation type="journal article" date="2016" name="Mol. Biol. Evol.">
        <title>Comparative Genomics of Early-Diverging Mushroom-Forming Fungi Provides Insights into the Origins of Lignocellulose Decay Capabilities.</title>
        <authorList>
            <person name="Nagy L.G."/>
            <person name="Riley R."/>
            <person name="Tritt A."/>
            <person name="Adam C."/>
            <person name="Daum C."/>
            <person name="Floudas D."/>
            <person name="Sun H."/>
            <person name="Yadav J.S."/>
            <person name="Pangilinan J."/>
            <person name="Larsson K.H."/>
            <person name="Matsuura K."/>
            <person name="Barry K."/>
            <person name="Labutti K."/>
            <person name="Kuo R."/>
            <person name="Ohm R.A."/>
            <person name="Bhattacharya S.S."/>
            <person name="Shirouzu T."/>
            <person name="Yoshinaga Y."/>
            <person name="Martin F.M."/>
            <person name="Grigoriev I.V."/>
            <person name="Hibbett D.S."/>
        </authorList>
    </citation>
    <scope>NUCLEOTIDE SEQUENCE [LARGE SCALE GENOMIC DNA]</scope>
    <source>
        <strain evidence="1 2">CBS 109695</strain>
    </source>
</reference>
<keyword evidence="2" id="KW-1185">Reference proteome</keyword>
<evidence type="ECO:0000313" key="2">
    <source>
        <dbReference type="Proteomes" id="UP000076532"/>
    </source>
</evidence>
<dbReference type="AlphaFoldDB" id="A0A166EW80"/>
<gene>
    <name evidence="1" type="ORF">FIBSPDRAFT_934762</name>
</gene>
<dbReference type="Proteomes" id="UP000076532">
    <property type="component" value="Unassembled WGS sequence"/>
</dbReference>
<sequence length="175" mass="19279">MPQQAIRSSGTFNHCLSPVKLVDRHPRQFTGGIARGVGWACVIDRRQAPTVPGVQSQSLSQSLRAHYASKFSQFIWGTERGRRREVDRAMNSCFSRAHLYSRSANSSSHGRASFVDGTLGTIGDEGVSALRAHGIFKLTAEAKEFDDMHHERLVGHGQVAVQIGNQLNRVKRGIV</sequence>
<protein>
    <submittedName>
        <fullName evidence="1">Uncharacterized protein</fullName>
    </submittedName>
</protein>
<proteinExistence type="predicted"/>
<organism evidence="1 2">
    <name type="scientific">Athelia psychrophila</name>
    <dbReference type="NCBI Taxonomy" id="1759441"/>
    <lineage>
        <taxon>Eukaryota</taxon>
        <taxon>Fungi</taxon>
        <taxon>Dikarya</taxon>
        <taxon>Basidiomycota</taxon>
        <taxon>Agaricomycotina</taxon>
        <taxon>Agaricomycetes</taxon>
        <taxon>Agaricomycetidae</taxon>
        <taxon>Atheliales</taxon>
        <taxon>Atheliaceae</taxon>
        <taxon>Athelia</taxon>
    </lineage>
</organism>
<accession>A0A166EW80</accession>